<dbReference type="PANTHER" id="PTHR11101">
    <property type="entry name" value="PHOSPHATE TRANSPORTER"/>
    <property type="match status" value="1"/>
</dbReference>
<feature type="transmembrane region" description="Helical" evidence="6">
    <location>
        <begin position="313"/>
        <end position="330"/>
    </location>
</feature>
<keyword evidence="2 6" id="KW-0813">Transport</keyword>
<accession>A0A6N6RII2</accession>
<organism evidence="7 8">
    <name type="scientific">Phaeocystidibacter luteus</name>
    <dbReference type="NCBI Taxonomy" id="911197"/>
    <lineage>
        <taxon>Bacteria</taxon>
        <taxon>Pseudomonadati</taxon>
        <taxon>Bacteroidota</taxon>
        <taxon>Flavobacteriia</taxon>
        <taxon>Flavobacteriales</taxon>
        <taxon>Phaeocystidibacteraceae</taxon>
        <taxon>Phaeocystidibacter</taxon>
    </lineage>
</organism>
<keyword evidence="5 6" id="KW-0472">Membrane</keyword>
<reference evidence="7 8" key="1">
    <citation type="submission" date="2019-09" db="EMBL/GenBank/DDBJ databases">
        <title>Genomes of family Cryomorphaceae.</title>
        <authorList>
            <person name="Bowman J.P."/>
        </authorList>
    </citation>
    <scope>NUCLEOTIDE SEQUENCE [LARGE SCALE GENOMIC DNA]</scope>
    <source>
        <strain evidence="7 8">LMG 25704</strain>
    </source>
</reference>
<dbReference type="RefSeq" id="WP_151666979.1">
    <property type="nucleotide sequence ID" value="NZ_WBVO01000003.1"/>
</dbReference>
<evidence type="ECO:0000256" key="3">
    <source>
        <dbReference type="ARBA" id="ARBA00022692"/>
    </source>
</evidence>
<dbReference type="Proteomes" id="UP000468650">
    <property type="component" value="Unassembled WGS sequence"/>
</dbReference>
<evidence type="ECO:0000313" key="7">
    <source>
        <dbReference type="EMBL" id="KAB2813777.1"/>
    </source>
</evidence>
<dbReference type="OrthoDB" id="1110016at2"/>
<dbReference type="EMBL" id="WBVO01000003">
    <property type="protein sequence ID" value="KAB2813777.1"/>
    <property type="molecule type" value="Genomic_DNA"/>
</dbReference>
<evidence type="ECO:0000256" key="5">
    <source>
        <dbReference type="ARBA" id="ARBA00023136"/>
    </source>
</evidence>
<feature type="transmembrane region" description="Helical" evidence="6">
    <location>
        <begin position="109"/>
        <end position="130"/>
    </location>
</feature>
<name>A0A6N6RII2_9FLAO</name>
<feature type="transmembrane region" description="Helical" evidence="6">
    <location>
        <begin position="225"/>
        <end position="248"/>
    </location>
</feature>
<dbReference type="GO" id="GO:0035435">
    <property type="term" value="P:phosphate ion transmembrane transport"/>
    <property type="evidence" value="ECO:0007669"/>
    <property type="project" value="TreeGrafter"/>
</dbReference>
<keyword evidence="3 6" id="KW-0812">Transmembrane</keyword>
<evidence type="ECO:0000256" key="6">
    <source>
        <dbReference type="RuleBase" id="RU363058"/>
    </source>
</evidence>
<evidence type="ECO:0000256" key="2">
    <source>
        <dbReference type="ARBA" id="ARBA00022448"/>
    </source>
</evidence>
<dbReference type="AlphaFoldDB" id="A0A6N6RII2"/>
<gene>
    <name evidence="7" type="ORF">F8C67_06355</name>
</gene>
<feature type="transmembrane region" description="Helical" evidence="6">
    <location>
        <begin position="76"/>
        <end position="97"/>
    </location>
</feature>
<protein>
    <recommendedName>
        <fullName evidence="6">Phosphate transporter</fullName>
    </recommendedName>
</protein>
<feature type="transmembrane region" description="Helical" evidence="6">
    <location>
        <begin position="464"/>
        <end position="484"/>
    </location>
</feature>
<evidence type="ECO:0000256" key="4">
    <source>
        <dbReference type="ARBA" id="ARBA00022989"/>
    </source>
</evidence>
<keyword evidence="6" id="KW-0592">Phosphate transport</keyword>
<dbReference type="InterPro" id="IPR001204">
    <property type="entry name" value="Phos_transporter"/>
</dbReference>
<proteinExistence type="inferred from homology"/>
<comment type="caution">
    <text evidence="7">The sequence shown here is derived from an EMBL/GenBank/DDBJ whole genome shotgun (WGS) entry which is preliminary data.</text>
</comment>
<evidence type="ECO:0000256" key="1">
    <source>
        <dbReference type="ARBA" id="ARBA00004141"/>
    </source>
</evidence>
<sequence>MDNYLILVYLLFALAIVDLVVGVSNDAVNFLNSAIGSKVAKIRTIMIIASLGILAGTLFSNGVMEVARKGIFVPEFFTFDKIMVVFLAVMLTDILLLDFYNTLGLPTSTTVSIVFELLGAAFTVGMLISSSSGIDIEFANFIKFDSATKIIGGIFLSVLIAFTFGVIVQYLVRLVFTFNLDKSLKKGGAIFGGIAITAITYFLLFKGAKNTSFLAGDVKEYISQNIYVLLLISFTFWTIVTQTLMWMAKVNPLKVVVLMGTFALAMAFASNDLVNFIGVAVAGLQSYEAWSVAGVAAESFTMEALSESVQTDISLLIGAGAIMVITLWFSGKSRKVTETEVNLGRQSEGEERFKPNLVSRAVVGGVMAIGKASNSMVGSGIKEKIGSRFEPMKVQRAVAEKDQPAFDLLRAAVNLMGASIIIAFASNEGLPLSTTYVSFMVAMGTSLADRAWGRESAVYRVAGVLNVIGGWLMTAIIAFVASAIIALLLYYTGIAGAFSVAALAGLVLVMSQRRFKRAQTEKKATDAKLARQLANIDDVIASSRKETVEQLESINNLVSLSIRSLIGQNGDVLSRNLKLLEKQYNATSKAKGKLMKFVKKMGKGHTEAGKLYITVFDLMEELQSNSIAVAQLCRDHVNNHHAPPSREFLDTMLDVESRLGRFIDNVSRSIDNLDFTNADRIAEEKRDLLDFISENLDTQVTLIQEDEVTSRLGSLQTGLLLETKDMVAIGARMLKLYTRYAYREVEE</sequence>
<feature type="transmembrane region" description="Helical" evidence="6">
    <location>
        <begin position="6"/>
        <end position="24"/>
    </location>
</feature>
<feature type="transmembrane region" description="Helical" evidence="6">
    <location>
        <begin position="490"/>
        <end position="509"/>
    </location>
</feature>
<keyword evidence="8" id="KW-1185">Reference proteome</keyword>
<dbReference type="Pfam" id="PF01384">
    <property type="entry name" value="PHO4"/>
    <property type="match status" value="1"/>
</dbReference>
<feature type="transmembrane region" description="Helical" evidence="6">
    <location>
        <begin position="188"/>
        <end position="205"/>
    </location>
</feature>
<evidence type="ECO:0000313" key="8">
    <source>
        <dbReference type="Proteomes" id="UP000468650"/>
    </source>
</evidence>
<comment type="similarity">
    <text evidence="6">Belongs to the inorganic phosphate transporter (PiT) (TC 2.A.20) family.</text>
</comment>
<feature type="transmembrane region" description="Helical" evidence="6">
    <location>
        <begin position="150"/>
        <end position="176"/>
    </location>
</feature>
<comment type="subcellular location">
    <subcellularLocation>
        <location evidence="1 6">Membrane</location>
        <topology evidence="1 6">Multi-pass membrane protein</topology>
    </subcellularLocation>
</comment>
<dbReference type="PANTHER" id="PTHR11101:SF16">
    <property type="entry name" value="PHOSPHATE TRANSPORTER"/>
    <property type="match status" value="1"/>
</dbReference>
<dbReference type="GO" id="GO:0005315">
    <property type="term" value="F:phosphate transmembrane transporter activity"/>
    <property type="evidence" value="ECO:0007669"/>
    <property type="project" value="InterPro"/>
</dbReference>
<keyword evidence="4 6" id="KW-1133">Transmembrane helix</keyword>
<feature type="transmembrane region" description="Helical" evidence="6">
    <location>
        <begin position="45"/>
        <end position="64"/>
    </location>
</feature>
<dbReference type="GO" id="GO:0016020">
    <property type="term" value="C:membrane"/>
    <property type="evidence" value="ECO:0007669"/>
    <property type="project" value="UniProtKB-SubCell"/>
</dbReference>